<organism evidence="1 2">
    <name type="scientific">Cichorium intybus</name>
    <name type="common">Chicory</name>
    <dbReference type="NCBI Taxonomy" id="13427"/>
    <lineage>
        <taxon>Eukaryota</taxon>
        <taxon>Viridiplantae</taxon>
        <taxon>Streptophyta</taxon>
        <taxon>Embryophyta</taxon>
        <taxon>Tracheophyta</taxon>
        <taxon>Spermatophyta</taxon>
        <taxon>Magnoliopsida</taxon>
        <taxon>eudicotyledons</taxon>
        <taxon>Gunneridae</taxon>
        <taxon>Pentapetalae</taxon>
        <taxon>asterids</taxon>
        <taxon>campanulids</taxon>
        <taxon>Asterales</taxon>
        <taxon>Asteraceae</taxon>
        <taxon>Cichorioideae</taxon>
        <taxon>Cichorieae</taxon>
        <taxon>Cichoriinae</taxon>
        <taxon>Cichorium</taxon>
    </lineage>
</organism>
<accession>A0ACB9ACD8</accession>
<dbReference type="Proteomes" id="UP001055811">
    <property type="component" value="Linkage Group LG07"/>
</dbReference>
<keyword evidence="2" id="KW-1185">Reference proteome</keyword>
<reference evidence="1 2" key="2">
    <citation type="journal article" date="2022" name="Mol. Ecol. Resour.">
        <title>The genomes of chicory, endive, great burdock and yacon provide insights into Asteraceae paleo-polyploidization history and plant inulin production.</title>
        <authorList>
            <person name="Fan W."/>
            <person name="Wang S."/>
            <person name="Wang H."/>
            <person name="Wang A."/>
            <person name="Jiang F."/>
            <person name="Liu H."/>
            <person name="Zhao H."/>
            <person name="Xu D."/>
            <person name="Zhang Y."/>
        </authorList>
    </citation>
    <scope>NUCLEOTIDE SEQUENCE [LARGE SCALE GENOMIC DNA]</scope>
    <source>
        <strain evidence="2">cv. Punajuju</strain>
        <tissue evidence="1">Leaves</tissue>
    </source>
</reference>
<sequence>MHAFTGLVNKARAARQYQGSYDKPRVHHDWNQSPPSHISLFIVDSPLCSRKKRSFNYQVASPCTGLNFCCSTIFCHFSYTCSLNSVFVSVIQI</sequence>
<name>A0ACB9ACD8_CICIN</name>
<protein>
    <submittedName>
        <fullName evidence="1">Uncharacterized protein</fullName>
    </submittedName>
</protein>
<dbReference type="EMBL" id="CM042015">
    <property type="protein sequence ID" value="KAI3707822.1"/>
    <property type="molecule type" value="Genomic_DNA"/>
</dbReference>
<evidence type="ECO:0000313" key="2">
    <source>
        <dbReference type="Proteomes" id="UP001055811"/>
    </source>
</evidence>
<gene>
    <name evidence="1" type="ORF">L2E82_36676</name>
</gene>
<comment type="caution">
    <text evidence="1">The sequence shown here is derived from an EMBL/GenBank/DDBJ whole genome shotgun (WGS) entry which is preliminary data.</text>
</comment>
<evidence type="ECO:0000313" key="1">
    <source>
        <dbReference type="EMBL" id="KAI3707822.1"/>
    </source>
</evidence>
<proteinExistence type="predicted"/>
<reference evidence="2" key="1">
    <citation type="journal article" date="2022" name="Mol. Ecol. Resour.">
        <title>The genomes of chicory, endive, great burdock and yacon provide insights into Asteraceae palaeo-polyploidization history and plant inulin production.</title>
        <authorList>
            <person name="Fan W."/>
            <person name="Wang S."/>
            <person name="Wang H."/>
            <person name="Wang A."/>
            <person name="Jiang F."/>
            <person name="Liu H."/>
            <person name="Zhao H."/>
            <person name="Xu D."/>
            <person name="Zhang Y."/>
        </authorList>
    </citation>
    <scope>NUCLEOTIDE SEQUENCE [LARGE SCALE GENOMIC DNA]</scope>
    <source>
        <strain evidence="2">cv. Punajuju</strain>
    </source>
</reference>